<evidence type="ECO:0000256" key="2">
    <source>
        <dbReference type="ARBA" id="ARBA00022553"/>
    </source>
</evidence>
<dbReference type="SMART" id="SM00382">
    <property type="entry name" value="AAA"/>
    <property type="match status" value="2"/>
</dbReference>
<dbReference type="PROSITE" id="PS51146">
    <property type="entry name" value="KAIC"/>
    <property type="match status" value="2"/>
</dbReference>
<dbReference type="GO" id="GO:0004674">
    <property type="term" value="F:protein serine/threonine kinase activity"/>
    <property type="evidence" value="ECO:0007669"/>
    <property type="project" value="UniProtKB-EC"/>
</dbReference>
<evidence type="ECO:0000313" key="10">
    <source>
        <dbReference type="EMBL" id="XBY44091.1"/>
    </source>
</evidence>
<dbReference type="NCBIfam" id="NF006799">
    <property type="entry name" value="PRK09302.1"/>
    <property type="match status" value="1"/>
</dbReference>
<evidence type="ECO:0000256" key="6">
    <source>
        <dbReference type="ARBA" id="ARBA00022801"/>
    </source>
</evidence>
<keyword evidence="2" id="KW-0597">Phosphoprotein</keyword>
<evidence type="ECO:0000259" key="9">
    <source>
        <dbReference type="PROSITE" id="PS51146"/>
    </source>
</evidence>
<name>A0AAU7X9J2_9HYPH</name>
<dbReference type="Pfam" id="PF06745">
    <property type="entry name" value="ATPase"/>
    <property type="match status" value="2"/>
</dbReference>
<evidence type="ECO:0000256" key="3">
    <source>
        <dbReference type="ARBA" id="ARBA00022679"/>
    </source>
</evidence>
<evidence type="ECO:0000256" key="5">
    <source>
        <dbReference type="ARBA" id="ARBA00022777"/>
    </source>
</evidence>
<dbReference type="GO" id="GO:0005524">
    <property type="term" value="F:ATP binding"/>
    <property type="evidence" value="ECO:0007669"/>
    <property type="project" value="InterPro"/>
</dbReference>
<gene>
    <name evidence="10" type="primary">kaiC</name>
    <name evidence="10" type="ORF">ABS361_18900</name>
</gene>
<proteinExistence type="predicted"/>
<dbReference type="InterPro" id="IPR030665">
    <property type="entry name" value="KaiC"/>
</dbReference>
<keyword evidence="5" id="KW-0418">Kinase</keyword>
<reference evidence="10" key="1">
    <citation type="submission" date="2024-06" db="EMBL/GenBank/DDBJ databases">
        <title>Methylostella associata gen. nov., sp. nov., a novel Ancalomicrobiaceae-affiliated facultatively methylotrophic bacteria that feed on methanotrophs of the genus Methylococcus.</title>
        <authorList>
            <person name="Saltykova V."/>
            <person name="Danilova O.V."/>
            <person name="Oshkin I.Y."/>
            <person name="Belova S.E."/>
            <person name="Pimenov N.V."/>
            <person name="Dedysh S.N."/>
        </authorList>
    </citation>
    <scope>NUCLEOTIDE SEQUENCE</scope>
    <source>
        <strain evidence="10">S20</strain>
    </source>
</reference>
<feature type="domain" description="KaiC" evidence="9">
    <location>
        <begin position="8"/>
        <end position="247"/>
    </location>
</feature>
<evidence type="ECO:0000256" key="8">
    <source>
        <dbReference type="SAM" id="MobiDB-lite"/>
    </source>
</evidence>
<dbReference type="GO" id="GO:0016787">
    <property type="term" value="F:hydrolase activity"/>
    <property type="evidence" value="ECO:0007669"/>
    <property type="project" value="UniProtKB-KW"/>
</dbReference>
<dbReference type="InterPro" id="IPR051347">
    <property type="entry name" value="Circadian_clock_KaiC-rel"/>
</dbReference>
<dbReference type="PIRSF" id="PIRSF039117">
    <property type="entry name" value="KaiC"/>
    <property type="match status" value="1"/>
</dbReference>
<accession>A0AAU7X9J2</accession>
<keyword evidence="3 10" id="KW-0808">Transferase</keyword>
<organism evidence="10">
    <name type="scientific">Methyloraptor flagellatus</name>
    <dbReference type="NCBI Taxonomy" id="3162530"/>
    <lineage>
        <taxon>Bacteria</taxon>
        <taxon>Pseudomonadati</taxon>
        <taxon>Pseudomonadota</taxon>
        <taxon>Alphaproteobacteria</taxon>
        <taxon>Hyphomicrobiales</taxon>
        <taxon>Ancalomicrobiaceae</taxon>
        <taxon>Methyloraptor</taxon>
    </lineage>
</organism>
<dbReference type="AlphaFoldDB" id="A0AAU7X9J2"/>
<dbReference type="InterPro" id="IPR027417">
    <property type="entry name" value="P-loop_NTPase"/>
</dbReference>
<feature type="coiled-coil region" evidence="7">
    <location>
        <begin position="504"/>
        <end position="538"/>
    </location>
</feature>
<dbReference type="SUPFAM" id="SSF52540">
    <property type="entry name" value="P-loop containing nucleoside triphosphate hydrolases"/>
    <property type="match status" value="2"/>
</dbReference>
<evidence type="ECO:0000256" key="7">
    <source>
        <dbReference type="SAM" id="Coils"/>
    </source>
</evidence>
<dbReference type="InterPro" id="IPR010624">
    <property type="entry name" value="KaiC_dom"/>
</dbReference>
<feature type="region of interest" description="Disordered" evidence="8">
    <location>
        <begin position="547"/>
        <end position="567"/>
    </location>
</feature>
<dbReference type="KEGG" id="mflg:ABS361_18900"/>
<keyword evidence="7" id="KW-0175">Coiled coil</keyword>
<evidence type="ECO:0000256" key="4">
    <source>
        <dbReference type="ARBA" id="ARBA00022737"/>
    </source>
</evidence>
<evidence type="ECO:0000256" key="1">
    <source>
        <dbReference type="ARBA" id="ARBA00012513"/>
    </source>
</evidence>
<dbReference type="InterPro" id="IPR047221">
    <property type="entry name" value="KaiC_N"/>
</dbReference>
<dbReference type="PRINTS" id="PR01874">
    <property type="entry name" value="DNAREPAIRADA"/>
</dbReference>
<keyword evidence="4" id="KW-0677">Repeat</keyword>
<dbReference type="CDD" id="cd19484">
    <property type="entry name" value="KaiC_C"/>
    <property type="match status" value="1"/>
</dbReference>
<dbReference type="PANTHER" id="PTHR42926:SF1">
    <property type="entry name" value="CIRCADIAN CLOCK OSCILLATOR PROTEIN KAIC 1"/>
    <property type="match status" value="1"/>
</dbReference>
<sequence length="567" mass="62825">MAQSISIRKSPTGIQGFDELTLGGLPAGRTALVCGSAGCGKTLFASTFLVNGARDYDEPGVFVSFEERPSDIVENVASLGFGLDELVATGRVYIEHIVIDPSEFAEIGEYDLEGLFLRLELAIDQVGARRVVLDTIESLFSAFDNPAVLRAEIRRLFDWLKDRGMTTVITGERGEGSLTRQGLEEYVSDCVILLDHRVDSQISTRRMRIVKYRGTSHGTNEYPFLIDSDGFSVLPVSSLGLEHRVYEERISTGVPDLDAMVSGGGFYRGSSILLSGVAGSGKSSLAACFAAQACRSGERALYFSFEESREQAIRNMRSIGVDLEPYFRAGQLHFVATRPTLYSLEMHLAILLREVIRTEPTLVVLDPISAFTESGARLEVQSMLLRMVDFLKTKGITGVFTHLMQGGDNLIKTDAGLSSLMDTWVLLLNRETNGEFNRELYLLKARGLEHSNQVREFVMGADGIRLLEPYVGDGHALTGSARRAEEARLRRVEIERSQRVAREQARLEQKRRGVLAQIEQLRSELAAEEADLKLLIDSETAYRQSLADDRHVMEKSRRAARPDGASR</sequence>
<dbReference type="InterPro" id="IPR047222">
    <property type="entry name" value="KaiC_C"/>
</dbReference>
<dbReference type="CDD" id="cd19485">
    <property type="entry name" value="KaiC-N"/>
    <property type="match status" value="1"/>
</dbReference>
<dbReference type="EMBL" id="CP158568">
    <property type="protein sequence ID" value="XBY44091.1"/>
    <property type="molecule type" value="Genomic_DNA"/>
</dbReference>
<dbReference type="InterPro" id="IPR014774">
    <property type="entry name" value="KaiC-like_dom"/>
</dbReference>
<dbReference type="InterPro" id="IPR003593">
    <property type="entry name" value="AAA+_ATPase"/>
</dbReference>
<keyword evidence="6" id="KW-0378">Hydrolase</keyword>
<dbReference type="EC" id="2.7.11.1" evidence="1"/>
<dbReference type="Gene3D" id="3.40.50.300">
    <property type="entry name" value="P-loop containing nucleotide triphosphate hydrolases"/>
    <property type="match status" value="2"/>
</dbReference>
<protein>
    <recommendedName>
        <fullName evidence="1">non-specific serine/threonine protein kinase</fullName>
        <ecNumber evidence="1">2.7.11.1</ecNumber>
    </recommendedName>
</protein>
<dbReference type="RefSeq" id="WP_407049188.1">
    <property type="nucleotide sequence ID" value="NZ_CP158568.1"/>
</dbReference>
<dbReference type="PANTHER" id="PTHR42926">
    <property type="match status" value="1"/>
</dbReference>
<feature type="domain" description="KaiC" evidence="9">
    <location>
        <begin position="248"/>
        <end position="480"/>
    </location>
</feature>